<dbReference type="Gene3D" id="3.40.228.10">
    <property type="entry name" value="Dimethylsulfoxide Reductase, domain 2"/>
    <property type="match status" value="1"/>
</dbReference>
<dbReference type="SMART" id="SM00926">
    <property type="entry name" value="Molybdop_Fe4S4"/>
    <property type="match status" value="1"/>
</dbReference>
<comment type="caution">
    <text evidence="13">The sequence shown here is derived from an EMBL/GenBank/DDBJ whole genome shotgun (WGS) entry which is preliminary data.</text>
</comment>
<evidence type="ECO:0000313" key="13">
    <source>
        <dbReference type="EMBL" id="MDG4476831.1"/>
    </source>
</evidence>
<sequence length="750" mass="81954">MALNLTRRKFLQTASLAAASAAMSGCFARQANASTPFVKKPFTAPGSFAGTKTAVGGVCEMCFWRCQLVGKVRDGKLVKLEGNPKSIDNGQSICARGNAGVKLLYDPDRLKFPMKNVGKRGAPEWKRISWTEALDECATKLKAVVDKHGPQGIAIFPHGSSAKYPMTFFENVVGTPNNSEASFFQCRGIRDTAYVATLGVAPGENVDMANAKAIFLLGGHFGENVHVSHLKRYLKGLENGAKLIVVDPRFSASVSKADIWVKIKPGTDTAFLLAIMNYLIKEGKYDKKYVAEHGKGFDEFSKGIAHATLKWAAKTCDVPEKQIKQVADMLAANAPNVSIHPGRHVSWHGNDFQRERALACLTGLLGAIGVKGGFVAGKGPKTGKAGWPKPMAEHAEKFALHKMAKVYKFSPPGTPTDLIRNAAVTGKPYAIKGFVAWGQNPIQTVPDQALTIKMLEQMDFVMVCDVMPTDITMYADILLPESSYLERYDHIQKGTQWNFADPHQQFISARMPLVSPTAADHERKESVWIMNELAKRMGYGEHIKVKSAEDMINTMLKDANLTIEQLVKEDGIHLQPGVDPYGKALDVEFHSAELAEAGYPAIPTYVPVPEPPKGFARLVYGRAPMHTFNRTQNNTWLHNEMPINPVWLNDECAKKMGLKDGDTIELVNQDGVKSRTSSVVKVTPGIRKDTVYTAHGYGTMNKAMTVGVGAGIDDQSLITKVAVDPETGAHGMRNNFVKFIKNGKVLSIPA</sequence>
<evidence type="ECO:0000256" key="2">
    <source>
        <dbReference type="ARBA" id="ARBA00010312"/>
    </source>
</evidence>
<dbReference type="PANTHER" id="PTHR43742">
    <property type="entry name" value="TRIMETHYLAMINE-N-OXIDE REDUCTASE"/>
    <property type="match status" value="1"/>
</dbReference>
<dbReference type="InterPro" id="IPR050612">
    <property type="entry name" value="Prok_Mopterin_Oxidored"/>
</dbReference>
<dbReference type="GO" id="GO:0043546">
    <property type="term" value="F:molybdopterin cofactor binding"/>
    <property type="evidence" value="ECO:0007669"/>
    <property type="project" value="InterPro"/>
</dbReference>
<keyword evidence="4" id="KW-0004">4Fe-4S</keyword>
<dbReference type="GO" id="GO:0030313">
    <property type="term" value="C:cell envelope"/>
    <property type="evidence" value="ECO:0007669"/>
    <property type="project" value="UniProtKB-SubCell"/>
</dbReference>
<evidence type="ECO:0000256" key="6">
    <source>
        <dbReference type="ARBA" id="ARBA00022723"/>
    </source>
</evidence>
<evidence type="ECO:0000313" key="14">
    <source>
        <dbReference type="Proteomes" id="UP001154240"/>
    </source>
</evidence>
<dbReference type="RefSeq" id="WP_307633795.1">
    <property type="nucleotide sequence ID" value="NZ_JAPHEH010000001.1"/>
</dbReference>
<dbReference type="InterPro" id="IPR006311">
    <property type="entry name" value="TAT_signal"/>
</dbReference>
<dbReference type="PANTHER" id="PTHR43742:SF9">
    <property type="entry name" value="TETRATHIONATE REDUCTASE SUBUNIT A"/>
    <property type="match status" value="1"/>
</dbReference>
<dbReference type="InterPro" id="IPR009010">
    <property type="entry name" value="Asp_de-COase-like_dom_sf"/>
</dbReference>
<proteinExistence type="inferred from homology"/>
<protein>
    <submittedName>
        <fullName evidence="13">Molybdopterin-dependent oxidoreductase</fullName>
    </submittedName>
</protein>
<evidence type="ECO:0000259" key="12">
    <source>
        <dbReference type="PROSITE" id="PS51669"/>
    </source>
</evidence>
<organism evidence="13 14">
    <name type="scientific">Thiovibrio frasassiensis</name>
    <dbReference type="NCBI Taxonomy" id="2984131"/>
    <lineage>
        <taxon>Bacteria</taxon>
        <taxon>Pseudomonadati</taxon>
        <taxon>Thermodesulfobacteriota</taxon>
        <taxon>Desulfobulbia</taxon>
        <taxon>Desulfobulbales</taxon>
        <taxon>Thiovibrionaceae</taxon>
        <taxon>Thiovibrio</taxon>
    </lineage>
</organism>
<dbReference type="SUPFAM" id="SSF50692">
    <property type="entry name" value="ADC-like"/>
    <property type="match status" value="1"/>
</dbReference>
<dbReference type="PROSITE" id="PS51669">
    <property type="entry name" value="4FE4S_MOW_BIS_MGD"/>
    <property type="match status" value="1"/>
</dbReference>
<feature type="domain" description="4Fe-4S Mo/W bis-MGD-type" evidence="12">
    <location>
        <begin position="52"/>
        <end position="108"/>
    </location>
</feature>
<dbReference type="GO" id="GO:0046872">
    <property type="term" value="F:metal ion binding"/>
    <property type="evidence" value="ECO:0007669"/>
    <property type="project" value="UniProtKB-KW"/>
</dbReference>
<dbReference type="NCBIfam" id="TIGR01409">
    <property type="entry name" value="TAT_signal_seq"/>
    <property type="match status" value="1"/>
</dbReference>
<keyword evidence="7 11" id="KW-0732">Signal</keyword>
<dbReference type="PROSITE" id="PS51318">
    <property type="entry name" value="TAT"/>
    <property type="match status" value="1"/>
</dbReference>
<evidence type="ECO:0000256" key="10">
    <source>
        <dbReference type="ARBA" id="ARBA00023014"/>
    </source>
</evidence>
<dbReference type="PROSITE" id="PS51257">
    <property type="entry name" value="PROKAR_LIPOPROTEIN"/>
    <property type="match status" value="1"/>
</dbReference>
<name>A0A9X4MI85_9BACT</name>
<dbReference type="Pfam" id="PF04879">
    <property type="entry name" value="Molybdop_Fe4S4"/>
    <property type="match status" value="1"/>
</dbReference>
<keyword evidence="9" id="KW-0408">Iron</keyword>
<dbReference type="EMBL" id="JAPHEH010000001">
    <property type="protein sequence ID" value="MDG4476831.1"/>
    <property type="molecule type" value="Genomic_DNA"/>
</dbReference>
<dbReference type="InterPro" id="IPR006657">
    <property type="entry name" value="MoPterin_dinucl-bd_dom"/>
</dbReference>
<reference evidence="13" key="1">
    <citation type="journal article" date="2022" name="bioRxiv">
        <title>Thiovibrio frasassiensisgen. nov., sp. nov., an autotrophic, elemental sulfur disproportionating bacterium isolated from sulfidic karst sediment, and proposal of Thiovibrionaceae fam. nov.</title>
        <authorList>
            <person name="Aronson H."/>
            <person name="Thomas C."/>
            <person name="Bhattacharyya M."/>
            <person name="Eckstein S."/>
            <person name="Jensen S."/>
            <person name="Barco R."/>
            <person name="Macalady J."/>
            <person name="Amend J."/>
        </authorList>
    </citation>
    <scope>NUCLEOTIDE SEQUENCE</scope>
    <source>
        <strain evidence="13">RS19-109</strain>
    </source>
</reference>
<keyword evidence="5" id="KW-0500">Molybdenum</keyword>
<evidence type="ECO:0000256" key="4">
    <source>
        <dbReference type="ARBA" id="ARBA00022485"/>
    </source>
</evidence>
<dbReference type="Pfam" id="PF00384">
    <property type="entry name" value="Molybdopterin"/>
    <property type="match status" value="1"/>
</dbReference>
<dbReference type="InterPro" id="IPR006963">
    <property type="entry name" value="Mopterin_OxRdtase_4Fe-4S_dom"/>
</dbReference>
<evidence type="ECO:0000256" key="3">
    <source>
        <dbReference type="ARBA" id="ARBA00011771"/>
    </source>
</evidence>
<dbReference type="InterPro" id="IPR006656">
    <property type="entry name" value="Mopterin_OxRdtase"/>
</dbReference>
<accession>A0A9X4MI85</accession>
<keyword evidence="10" id="KW-0411">Iron-sulfur</keyword>
<dbReference type="GO" id="GO:0051539">
    <property type="term" value="F:4 iron, 4 sulfur cluster binding"/>
    <property type="evidence" value="ECO:0007669"/>
    <property type="project" value="UniProtKB-KW"/>
</dbReference>
<dbReference type="Gene3D" id="2.20.25.90">
    <property type="entry name" value="ADC-like domains"/>
    <property type="match status" value="1"/>
</dbReference>
<comment type="subcellular location">
    <subcellularLocation>
        <location evidence="1">Cell envelope</location>
    </subcellularLocation>
</comment>
<evidence type="ECO:0000256" key="7">
    <source>
        <dbReference type="ARBA" id="ARBA00022729"/>
    </source>
</evidence>
<dbReference type="Pfam" id="PF01568">
    <property type="entry name" value="Molydop_binding"/>
    <property type="match status" value="1"/>
</dbReference>
<dbReference type="InterPro" id="IPR019546">
    <property type="entry name" value="TAT_signal_bac_arc"/>
</dbReference>
<dbReference type="SUPFAM" id="SSF53706">
    <property type="entry name" value="Formate dehydrogenase/DMSO reductase, domains 1-3"/>
    <property type="match status" value="1"/>
</dbReference>
<evidence type="ECO:0000256" key="8">
    <source>
        <dbReference type="ARBA" id="ARBA00023002"/>
    </source>
</evidence>
<dbReference type="Proteomes" id="UP001154240">
    <property type="component" value="Unassembled WGS sequence"/>
</dbReference>
<dbReference type="AlphaFoldDB" id="A0A9X4MI85"/>
<keyword evidence="14" id="KW-1185">Reference proteome</keyword>
<comment type="subunit">
    <text evidence="3">Heterodimer of a large and a small subunit.</text>
</comment>
<evidence type="ECO:0000256" key="1">
    <source>
        <dbReference type="ARBA" id="ARBA00004196"/>
    </source>
</evidence>
<keyword evidence="6" id="KW-0479">Metal-binding</keyword>
<dbReference type="GO" id="GO:0016491">
    <property type="term" value="F:oxidoreductase activity"/>
    <property type="evidence" value="ECO:0007669"/>
    <property type="project" value="UniProtKB-KW"/>
</dbReference>
<dbReference type="Gene3D" id="2.40.40.20">
    <property type="match status" value="1"/>
</dbReference>
<dbReference type="Gene3D" id="3.30.2070.10">
    <property type="entry name" value="Formate dehydrogenase/DMSO reductase"/>
    <property type="match status" value="1"/>
</dbReference>
<evidence type="ECO:0000256" key="11">
    <source>
        <dbReference type="SAM" id="SignalP"/>
    </source>
</evidence>
<feature type="chain" id="PRO_5040779842" evidence="11">
    <location>
        <begin position="34"/>
        <end position="750"/>
    </location>
</feature>
<dbReference type="Gene3D" id="3.40.50.740">
    <property type="match status" value="1"/>
</dbReference>
<keyword evidence="8" id="KW-0560">Oxidoreductase</keyword>
<evidence type="ECO:0000256" key="9">
    <source>
        <dbReference type="ARBA" id="ARBA00023004"/>
    </source>
</evidence>
<comment type="similarity">
    <text evidence="2">Belongs to the prokaryotic molybdopterin-containing oxidoreductase family.</text>
</comment>
<feature type="signal peptide" evidence="11">
    <location>
        <begin position="1"/>
        <end position="33"/>
    </location>
</feature>
<reference evidence="13" key="2">
    <citation type="submission" date="2022-10" db="EMBL/GenBank/DDBJ databases">
        <authorList>
            <person name="Aronson H.S."/>
        </authorList>
    </citation>
    <scope>NUCLEOTIDE SEQUENCE</scope>
    <source>
        <strain evidence="13">RS19-109</strain>
    </source>
</reference>
<evidence type="ECO:0000256" key="5">
    <source>
        <dbReference type="ARBA" id="ARBA00022505"/>
    </source>
</evidence>
<gene>
    <name evidence="13" type="ORF">OLX77_11765</name>
</gene>